<sequence>MSKMVYNILFSVQNIEHLNAYHFGLKWLEPKTASDGTRIPQPRAVAIALRANSPKEGKNATQYQDR</sequence>
<accession>A0A1F5NUH1</accession>
<gene>
    <name evidence="1" type="ORF">A2720_03725</name>
</gene>
<reference evidence="1 2" key="1">
    <citation type="journal article" date="2016" name="Nat. Commun.">
        <title>Thousands of microbial genomes shed light on interconnected biogeochemical processes in an aquifer system.</title>
        <authorList>
            <person name="Anantharaman K."/>
            <person name="Brown C.T."/>
            <person name="Hug L.A."/>
            <person name="Sharon I."/>
            <person name="Castelle C.J."/>
            <person name="Probst A.J."/>
            <person name="Thomas B.C."/>
            <person name="Singh A."/>
            <person name="Wilkins M.J."/>
            <person name="Karaoz U."/>
            <person name="Brodie E.L."/>
            <person name="Williams K.H."/>
            <person name="Hubbard S.S."/>
            <person name="Banfield J.F."/>
        </authorList>
    </citation>
    <scope>NUCLEOTIDE SEQUENCE [LARGE SCALE GENOMIC DNA]</scope>
</reference>
<dbReference type="EMBL" id="MFEL01000012">
    <property type="protein sequence ID" value="OGE80990.1"/>
    <property type="molecule type" value="Genomic_DNA"/>
</dbReference>
<protein>
    <submittedName>
        <fullName evidence="1">Uncharacterized protein</fullName>
    </submittedName>
</protein>
<organism evidence="1 2">
    <name type="scientific">Candidatus Doudnabacteria bacterium RIFCSPHIGHO2_01_FULL_46_24</name>
    <dbReference type="NCBI Taxonomy" id="1817825"/>
    <lineage>
        <taxon>Bacteria</taxon>
        <taxon>Candidatus Doudnaibacteriota</taxon>
    </lineage>
</organism>
<dbReference type="STRING" id="1817825.A2720_03725"/>
<dbReference type="AlphaFoldDB" id="A0A1F5NUH1"/>
<evidence type="ECO:0000313" key="1">
    <source>
        <dbReference type="EMBL" id="OGE80990.1"/>
    </source>
</evidence>
<dbReference type="Proteomes" id="UP000178892">
    <property type="component" value="Unassembled WGS sequence"/>
</dbReference>
<name>A0A1F5NUH1_9BACT</name>
<evidence type="ECO:0000313" key="2">
    <source>
        <dbReference type="Proteomes" id="UP000178892"/>
    </source>
</evidence>
<proteinExistence type="predicted"/>
<comment type="caution">
    <text evidence="1">The sequence shown here is derived from an EMBL/GenBank/DDBJ whole genome shotgun (WGS) entry which is preliminary data.</text>
</comment>